<sequence>MAKFQGGTRWDSNLRVDVWPFLVQVLPRHEPSQHCKSFPSTSPPPRPGISSPPSPSPNSAG</sequence>
<comment type="caution">
    <text evidence="2">The sequence shown here is derived from an EMBL/GenBank/DDBJ whole genome shotgun (WGS) entry which is preliminary data.</text>
</comment>
<accession>A0A5B7JPT0</accession>
<evidence type="ECO:0000256" key="1">
    <source>
        <dbReference type="SAM" id="MobiDB-lite"/>
    </source>
</evidence>
<dbReference type="AlphaFoldDB" id="A0A5B7JPT0"/>
<name>A0A5B7JPT0_PORTR</name>
<gene>
    <name evidence="2" type="ORF">E2C01_094193</name>
</gene>
<reference evidence="2 3" key="1">
    <citation type="submission" date="2019-05" db="EMBL/GenBank/DDBJ databases">
        <title>Another draft genome of Portunus trituberculatus and its Hox gene families provides insights of decapod evolution.</title>
        <authorList>
            <person name="Jeong J.-H."/>
            <person name="Song I."/>
            <person name="Kim S."/>
            <person name="Choi T."/>
            <person name="Kim D."/>
            <person name="Ryu S."/>
            <person name="Kim W."/>
        </authorList>
    </citation>
    <scope>NUCLEOTIDE SEQUENCE [LARGE SCALE GENOMIC DNA]</scope>
    <source>
        <tissue evidence="2">Muscle</tissue>
    </source>
</reference>
<protein>
    <submittedName>
        <fullName evidence="2">Uncharacterized protein</fullName>
    </submittedName>
</protein>
<feature type="compositionally biased region" description="Pro residues" evidence="1">
    <location>
        <begin position="41"/>
        <end position="61"/>
    </location>
</feature>
<dbReference type="EMBL" id="VSRR010115682">
    <property type="protein sequence ID" value="MPC98810.1"/>
    <property type="molecule type" value="Genomic_DNA"/>
</dbReference>
<evidence type="ECO:0000313" key="2">
    <source>
        <dbReference type="EMBL" id="MPC98810.1"/>
    </source>
</evidence>
<keyword evidence="3" id="KW-1185">Reference proteome</keyword>
<evidence type="ECO:0000313" key="3">
    <source>
        <dbReference type="Proteomes" id="UP000324222"/>
    </source>
</evidence>
<feature type="region of interest" description="Disordered" evidence="1">
    <location>
        <begin position="30"/>
        <end position="61"/>
    </location>
</feature>
<proteinExistence type="predicted"/>
<organism evidence="2 3">
    <name type="scientific">Portunus trituberculatus</name>
    <name type="common">Swimming crab</name>
    <name type="synonym">Neptunus trituberculatus</name>
    <dbReference type="NCBI Taxonomy" id="210409"/>
    <lineage>
        <taxon>Eukaryota</taxon>
        <taxon>Metazoa</taxon>
        <taxon>Ecdysozoa</taxon>
        <taxon>Arthropoda</taxon>
        <taxon>Crustacea</taxon>
        <taxon>Multicrustacea</taxon>
        <taxon>Malacostraca</taxon>
        <taxon>Eumalacostraca</taxon>
        <taxon>Eucarida</taxon>
        <taxon>Decapoda</taxon>
        <taxon>Pleocyemata</taxon>
        <taxon>Brachyura</taxon>
        <taxon>Eubrachyura</taxon>
        <taxon>Portunoidea</taxon>
        <taxon>Portunidae</taxon>
        <taxon>Portuninae</taxon>
        <taxon>Portunus</taxon>
    </lineage>
</organism>
<dbReference type="Proteomes" id="UP000324222">
    <property type="component" value="Unassembled WGS sequence"/>
</dbReference>